<feature type="region of interest" description="Disordered" evidence="1">
    <location>
        <begin position="98"/>
        <end position="126"/>
    </location>
</feature>
<dbReference type="OrthoDB" id="909678at2759"/>
<sequence>MHMQSCQLSARLCFAPSFLMDHRSGKDEDAEVDLESGLAPTEGNTKQGEVLFTKISCIKGEDRYNGCCNESKLSVVSMDMVKVTNKLYSVECAENNTPVKEKRKKSSNKKALKPPRPPRAPSLDAADHKLIREITELALLKRARIERMKALKKMKAAKASSSSSSSMFAMVFTVVFCIVILLQGMSSGKSSVASFQGSPVPAGVTEGGLIDIQHQLNPSSSYPNAPGLEPHKIVQQVTGSDLPAKLRRDAVTARMSLSYGIVPHVLLTKDYFLVFQMYFIIVMRLKLLGNLSPVCILVNGGVITSSATACCIHLLKFRVRGDFAFEASQPYS</sequence>
<feature type="non-terminal residue" evidence="3">
    <location>
        <position position="1"/>
    </location>
</feature>
<evidence type="ECO:0000256" key="1">
    <source>
        <dbReference type="SAM" id="MobiDB-lite"/>
    </source>
</evidence>
<keyword evidence="4" id="KW-1185">Reference proteome</keyword>
<feature type="transmembrane region" description="Helical" evidence="2">
    <location>
        <begin position="164"/>
        <end position="182"/>
    </location>
</feature>
<feature type="compositionally biased region" description="Basic residues" evidence="1">
    <location>
        <begin position="101"/>
        <end position="113"/>
    </location>
</feature>
<proteinExistence type="predicted"/>
<name>A0A371GUI0_MUCPR</name>
<dbReference type="Proteomes" id="UP000257109">
    <property type="component" value="Unassembled WGS sequence"/>
</dbReference>
<gene>
    <name evidence="3" type="ORF">CR513_23566</name>
</gene>
<keyword evidence="2" id="KW-0812">Transmembrane</keyword>
<dbReference type="EMBL" id="QJKJ01004457">
    <property type="protein sequence ID" value="RDX94093.1"/>
    <property type="molecule type" value="Genomic_DNA"/>
</dbReference>
<evidence type="ECO:0000313" key="3">
    <source>
        <dbReference type="EMBL" id="RDX94093.1"/>
    </source>
</evidence>
<feature type="transmembrane region" description="Helical" evidence="2">
    <location>
        <begin position="257"/>
        <end position="279"/>
    </location>
</feature>
<evidence type="ECO:0000256" key="2">
    <source>
        <dbReference type="SAM" id="Phobius"/>
    </source>
</evidence>
<reference evidence="3" key="1">
    <citation type="submission" date="2018-05" db="EMBL/GenBank/DDBJ databases">
        <title>Draft genome of Mucuna pruriens seed.</title>
        <authorList>
            <person name="Nnadi N.E."/>
            <person name="Vos R."/>
            <person name="Hasami M.H."/>
            <person name="Devisetty U.K."/>
            <person name="Aguiy J.C."/>
        </authorList>
    </citation>
    <scope>NUCLEOTIDE SEQUENCE [LARGE SCALE GENOMIC DNA]</scope>
    <source>
        <strain evidence="3">JCA_2017</strain>
    </source>
</reference>
<evidence type="ECO:0000313" key="4">
    <source>
        <dbReference type="Proteomes" id="UP000257109"/>
    </source>
</evidence>
<keyword evidence="2" id="KW-0472">Membrane</keyword>
<protein>
    <recommendedName>
        <fullName evidence="5">Transmembrane protein</fullName>
    </recommendedName>
</protein>
<dbReference type="STRING" id="157652.A0A371GUI0"/>
<comment type="caution">
    <text evidence="3">The sequence shown here is derived from an EMBL/GenBank/DDBJ whole genome shotgun (WGS) entry which is preliminary data.</text>
</comment>
<evidence type="ECO:0008006" key="5">
    <source>
        <dbReference type="Google" id="ProtNLM"/>
    </source>
</evidence>
<dbReference type="PANTHER" id="PTHR34188">
    <property type="entry name" value="OS01G0299500 PROTEIN"/>
    <property type="match status" value="1"/>
</dbReference>
<organism evidence="3 4">
    <name type="scientific">Mucuna pruriens</name>
    <name type="common">Velvet bean</name>
    <name type="synonym">Dolichos pruriens</name>
    <dbReference type="NCBI Taxonomy" id="157652"/>
    <lineage>
        <taxon>Eukaryota</taxon>
        <taxon>Viridiplantae</taxon>
        <taxon>Streptophyta</taxon>
        <taxon>Embryophyta</taxon>
        <taxon>Tracheophyta</taxon>
        <taxon>Spermatophyta</taxon>
        <taxon>Magnoliopsida</taxon>
        <taxon>eudicotyledons</taxon>
        <taxon>Gunneridae</taxon>
        <taxon>Pentapetalae</taxon>
        <taxon>rosids</taxon>
        <taxon>fabids</taxon>
        <taxon>Fabales</taxon>
        <taxon>Fabaceae</taxon>
        <taxon>Papilionoideae</taxon>
        <taxon>50 kb inversion clade</taxon>
        <taxon>NPAAA clade</taxon>
        <taxon>indigoferoid/millettioid clade</taxon>
        <taxon>Phaseoleae</taxon>
        <taxon>Mucuna</taxon>
    </lineage>
</organism>
<accession>A0A371GUI0</accession>
<dbReference type="AlphaFoldDB" id="A0A371GUI0"/>
<dbReference type="PANTHER" id="PTHR34188:SF22">
    <property type="entry name" value="PROTEIN, PUTATIVE-RELATED"/>
    <property type="match status" value="1"/>
</dbReference>
<feature type="transmembrane region" description="Helical" evidence="2">
    <location>
        <begin position="291"/>
        <end position="315"/>
    </location>
</feature>
<keyword evidence="2" id="KW-1133">Transmembrane helix</keyword>